<dbReference type="RefSeq" id="WP_124739020.1">
    <property type="nucleotide sequence ID" value="NZ_CP034086.1"/>
</dbReference>
<dbReference type="PROSITE" id="PS00922">
    <property type="entry name" value="TRANSGLYCOSYLASE"/>
    <property type="match status" value="1"/>
</dbReference>
<dbReference type="Proteomes" id="UP000273982">
    <property type="component" value="Chromosome"/>
</dbReference>
<comment type="similarity">
    <text evidence="1">Belongs to the transglycosylase Slt family.</text>
</comment>
<evidence type="ECO:0000313" key="6">
    <source>
        <dbReference type="Proteomes" id="UP000273982"/>
    </source>
</evidence>
<dbReference type="AlphaFoldDB" id="A0A3G8M933"/>
<sequence>MMLPRRVATRFKLTVGIAALVIAAPAFTGLDRLGDGEAKRKTASRWTPSIPFSLGAWRSRVGTFQETVHEFVDRKRGDDEAAHPLENSLFAADEGALPPVVAYAPAQNRLNVDAMAHSAAALLGDDAEVFTQAVAAYRSGDFAQGDDAASRLHAPLAEAAARWTGLRLHAHEAGFRRIAEFLAAHPDWPAGDWLRRRGEQALVAERHADKTVLAWFAENKPLTGFGKYALARAIAREGDFESAAALARDAWRNDDIGQGFDTTFNKELGELLTSADHKFRADRLLYAGKNTLALRSAELAGKDVTLLARARISGVDKLAASLPASVQNDPGLLYGRVHKLRNDKKFLEAGALLRNAPRDIEKVVDGDVWWEERRIVARKLLDQGDPQTAYTLCADHAAAKTSNKVDAEFNAGWIALRFLNEPIKAERHFTRLAQVAETPLQKSRAYYWLGRAAEAAHAEDDSKARNFYLQAAAHSTTFYGQLANSRLGADERPLRPPPAAASGDRRSEAVRVAELLFSVGEKEVAAPLALDGAKYLQDETQVAALGEVIARQGDAKLSLIYGKAASYRGIALDDVAFPAYGVPDFNALPGSASRSIVFAVARQESAFDPKAVSSAGAMGLMQMIASTARHTAFMRGVSFDMSRMLSDPPFNAQLGAAHLGILLGEYRGAYLLTFAAYNAGGGRVKQWIDAYGDPRKPNVDPIDWVERIPITETRNYVQRVMENFVVYRAKFEDTGTRSPQVELARAGDSL</sequence>
<gene>
    <name evidence="5" type="ORF">EHO51_11560</name>
</gene>
<feature type="domain" description="Transglycosylase SLT" evidence="4">
    <location>
        <begin position="593"/>
        <end position="694"/>
    </location>
</feature>
<organism evidence="5 6">
    <name type="scientific">Methylocystis rosea</name>
    <dbReference type="NCBI Taxonomy" id="173366"/>
    <lineage>
        <taxon>Bacteria</taxon>
        <taxon>Pseudomonadati</taxon>
        <taxon>Pseudomonadota</taxon>
        <taxon>Alphaproteobacteria</taxon>
        <taxon>Hyphomicrobiales</taxon>
        <taxon>Methylocystaceae</taxon>
        <taxon>Methylocystis</taxon>
    </lineage>
</organism>
<comment type="similarity">
    <text evidence="2">Belongs to the virb1 family.</text>
</comment>
<dbReference type="GO" id="GO:0016020">
    <property type="term" value="C:membrane"/>
    <property type="evidence" value="ECO:0007669"/>
    <property type="project" value="InterPro"/>
</dbReference>
<dbReference type="SUPFAM" id="SSF53955">
    <property type="entry name" value="Lysozyme-like"/>
    <property type="match status" value="1"/>
</dbReference>
<proteinExistence type="inferred from homology"/>
<keyword evidence="3" id="KW-0732">Signal</keyword>
<dbReference type="Gene3D" id="1.10.530.10">
    <property type="match status" value="1"/>
</dbReference>
<reference evidence="5 6" key="1">
    <citation type="submission" date="2018-11" db="EMBL/GenBank/DDBJ databases">
        <title>Genome squencing of methanotrophic bacteria isolated from alkaline groundwater in Korea.</title>
        <authorList>
            <person name="Nguyen L.N."/>
        </authorList>
    </citation>
    <scope>NUCLEOTIDE SEQUENCE [LARGE SCALE GENOMIC DNA]</scope>
    <source>
        <strain evidence="5 6">GW6</strain>
    </source>
</reference>
<dbReference type="InterPro" id="IPR008258">
    <property type="entry name" value="Transglycosylase_SLT_dom_1"/>
</dbReference>
<dbReference type="KEGG" id="mros:EHO51_11560"/>
<accession>A0A3G8M933</accession>
<dbReference type="GO" id="GO:0004553">
    <property type="term" value="F:hydrolase activity, hydrolyzing O-glycosyl compounds"/>
    <property type="evidence" value="ECO:0007669"/>
    <property type="project" value="InterPro"/>
</dbReference>
<dbReference type="CDD" id="cd13401">
    <property type="entry name" value="Slt70-like"/>
    <property type="match status" value="1"/>
</dbReference>
<name>A0A3G8M933_9HYPH</name>
<evidence type="ECO:0000313" key="5">
    <source>
        <dbReference type="EMBL" id="AZG77318.1"/>
    </source>
</evidence>
<dbReference type="GO" id="GO:0000270">
    <property type="term" value="P:peptidoglycan metabolic process"/>
    <property type="evidence" value="ECO:0007669"/>
    <property type="project" value="InterPro"/>
</dbReference>
<dbReference type="InterPro" id="IPR000189">
    <property type="entry name" value="Transglyc_AS"/>
</dbReference>
<dbReference type="PANTHER" id="PTHR37423:SF2">
    <property type="entry name" value="MEMBRANE-BOUND LYTIC MUREIN TRANSGLYCOSYLASE C"/>
    <property type="match status" value="1"/>
</dbReference>
<protein>
    <submittedName>
        <fullName evidence="5">Lytic transglycosylase domain-containing protein</fullName>
    </submittedName>
</protein>
<evidence type="ECO:0000256" key="3">
    <source>
        <dbReference type="ARBA" id="ARBA00022729"/>
    </source>
</evidence>
<dbReference type="SUPFAM" id="SSF48435">
    <property type="entry name" value="Bacterial muramidases"/>
    <property type="match status" value="1"/>
</dbReference>
<dbReference type="InterPro" id="IPR023346">
    <property type="entry name" value="Lysozyme-like_dom_sf"/>
</dbReference>
<dbReference type="GO" id="GO:0042597">
    <property type="term" value="C:periplasmic space"/>
    <property type="evidence" value="ECO:0007669"/>
    <property type="project" value="InterPro"/>
</dbReference>
<evidence type="ECO:0000259" key="4">
    <source>
        <dbReference type="Pfam" id="PF01464"/>
    </source>
</evidence>
<dbReference type="Gene3D" id="1.25.20.10">
    <property type="entry name" value="Bacterial muramidases"/>
    <property type="match status" value="1"/>
</dbReference>
<dbReference type="PANTHER" id="PTHR37423">
    <property type="entry name" value="SOLUBLE LYTIC MUREIN TRANSGLYCOSYLASE-RELATED"/>
    <property type="match status" value="1"/>
</dbReference>
<dbReference type="InterPro" id="IPR008939">
    <property type="entry name" value="Lytic_TGlycosylase_superhlx_U"/>
</dbReference>
<dbReference type="Pfam" id="PF01464">
    <property type="entry name" value="SLT"/>
    <property type="match status" value="1"/>
</dbReference>
<dbReference type="EMBL" id="CP034086">
    <property type="protein sequence ID" value="AZG77318.1"/>
    <property type="molecule type" value="Genomic_DNA"/>
</dbReference>
<dbReference type="GO" id="GO:0008933">
    <property type="term" value="F:peptidoglycan lytic transglycosylase activity"/>
    <property type="evidence" value="ECO:0007669"/>
    <property type="project" value="InterPro"/>
</dbReference>
<evidence type="ECO:0000256" key="2">
    <source>
        <dbReference type="ARBA" id="ARBA00009387"/>
    </source>
</evidence>
<evidence type="ECO:0000256" key="1">
    <source>
        <dbReference type="ARBA" id="ARBA00007734"/>
    </source>
</evidence>